<dbReference type="AlphaFoldDB" id="A0A409X988"/>
<dbReference type="STRING" id="93625.A0A409X988"/>
<keyword evidence="3" id="KW-1185">Reference proteome</keyword>
<sequence>RSQAIKPPYLSIETHRQNGVKTYKTCPVLSQLSSSSSSFTQKIFQSTIILTMFASRVIFALVAGVVAVTSVSANTGYATHDNQGIRKCPIACPGPQPTKYQVALPSDQFPDFSRCCSTVRVSYEGKNIDTVFTGLYDAGAHTQNISLNDAAFNLLAPLTVDKIFPVVWNI</sequence>
<evidence type="ECO:0008006" key="4">
    <source>
        <dbReference type="Google" id="ProtNLM"/>
    </source>
</evidence>
<comment type="caution">
    <text evidence="2">The sequence shown here is derived from an EMBL/GenBank/DDBJ whole genome shotgun (WGS) entry which is preliminary data.</text>
</comment>
<dbReference type="Proteomes" id="UP000283269">
    <property type="component" value="Unassembled WGS sequence"/>
</dbReference>
<feature type="non-terminal residue" evidence="2">
    <location>
        <position position="1"/>
    </location>
</feature>
<accession>A0A409X988</accession>
<dbReference type="OrthoDB" id="2886481at2759"/>
<protein>
    <recommendedName>
        <fullName evidence="4">RlpA-like protein double-psi beta-barrel domain-containing protein</fullName>
    </recommendedName>
</protein>
<dbReference type="CDD" id="cd22191">
    <property type="entry name" value="DPBB_RlpA_EXP_N-like"/>
    <property type="match status" value="1"/>
</dbReference>
<name>A0A409X988_PSICY</name>
<keyword evidence="1" id="KW-0472">Membrane</keyword>
<dbReference type="EMBL" id="NHYD01002301">
    <property type="protein sequence ID" value="PPQ87363.1"/>
    <property type="molecule type" value="Genomic_DNA"/>
</dbReference>
<organism evidence="2 3">
    <name type="scientific">Psilocybe cyanescens</name>
    <dbReference type="NCBI Taxonomy" id="93625"/>
    <lineage>
        <taxon>Eukaryota</taxon>
        <taxon>Fungi</taxon>
        <taxon>Dikarya</taxon>
        <taxon>Basidiomycota</taxon>
        <taxon>Agaricomycotina</taxon>
        <taxon>Agaricomycetes</taxon>
        <taxon>Agaricomycetidae</taxon>
        <taxon>Agaricales</taxon>
        <taxon>Agaricineae</taxon>
        <taxon>Strophariaceae</taxon>
        <taxon>Psilocybe</taxon>
    </lineage>
</organism>
<evidence type="ECO:0000313" key="3">
    <source>
        <dbReference type="Proteomes" id="UP000283269"/>
    </source>
</evidence>
<keyword evidence="1" id="KW-0812">Transmembrane</keyword>
<keyword evidence="1" id="KW-1133">Transmembrane helix</keyword>
<proteinExistence type="predicted"/>
<dbReference type="InParanoid" id="A0A409X988"/>
<gene>
    <name evidence="2" type="ORF">CVT25_001979</name>
</gene>
<evidence type="ECO:0000256" key="1">
    <source>
        <dbReference type="SAM" id="Phobius"/>
    </source>
</evidence>
<reference evidence="2 3" key="1">
    <citation type="journal article" date="2018" name="Evol. Lett.">
        <title>Horizontal gene cluster transfer increased hallucinogenic mushroom diversity.</title>
        <authorList>
            <person name="Reynolds H.T."/>
            <person name="Vijayakumar V."/>
            <person name="Gluck-Thaler E."/>
            <person name="Korotkin H.B."/>
            <person name="Matheny P.B."/>
            <person name="Slot J.C."/>
        </authorList>
    </citation>
    <scope>NUCLEOTIDE SEQUENCE [LARGE SCALE GENOMIC DNA]</scope>
    <source>
        <strain evidence="2 3">2631</strain>
    </source>
</reference>
<feature type="transmembrane region" description="Helical" evidence="1">
    <location>
        <begin position="43"/>
        <end position="68"/>
    </location>
</feature>
<evidence type="ECO:0000313" key="2">
    <source>
        <dbReference type="EMBL" id="PPQ87363.1"/>
    </source>
</evidence>